<dbReference type="InterPro" id="IPR041426">
    <property type="entry name" value="Mos1_HTH"/>
</dbReference>
<name>A0A183G6P7_HELPZ</name>
<gene>
    <name evidence="2" type="ORF">HPBE_LOCUS17388</name>
</gene>
<sequence length="129" mass="13851">MMTLKTRCEAKNALRCSPVDDVADVDTESLAYIATDASTTSATSVATLASPTSVTGSEKIVFDCKQVRLLLLYVSKKQSSAGAAVENMCGTMGPHTVSCDTAKVWFLKFKNGLLLLGRPTTVWKVSRIE</sequence>
<evidence type="ECO:0000313" key="4">
    <source>
        <dbReference type="WBParaSite" id="HPBE_0001738901-mRNA-1"/>
    </source>
</evidence>
<dbReference type="Pfam" id="PF17906">
    <property type="entry name" value="HTH_48"/>
    <property type="match status" value="1"/>
</dbReference>
<dbReference type="WBParaSite" id="HPBE_0001738901-mRNA-1">
    <property type="protein sequence ID" value="HPBE_0001738901-mRNA-1"/>
    <property type="gene ID" value="HPBE_0001738901"/>
</dbReference>
<feature type="domain" description="Mos1 transposase HTH" evidence="1">
    <location>
        <begin position="67"/>
        <end position="112"/>
    </location>
</feature>
<accession>A0A183G6P7</accession>
<protein>
    <submittedName>
        <fullName evidence="4">HTH_48 domain-containing protein</fullName>
    </submittedName>
</protein>
<evidence type="ECO:0000313" key="2">
    <source>
        <dbReference type="EMBL" id="VDP08753.1"/>
    </source>
</evidence>
<proteinExistence type="predicted"/>
<dbReference type="EMBL" id="UZAH01029987">
    <property type="protein sequence ID" value="VDP08753.1"/>
    <property type="molecule type" value="Genomic_DNA"/>
</dbReference>
<evidence type="ECO:0000313" key="3">
    <source>
        <dbReference type="Proteomes" id="UP000050761"/>
    </source>
</evidence>
<organism evidence="3 4">
    <name type="scientific">Heligmosomoides polygyrus</name>
    <name type="common">Parasitic roundworm</name>
    <dbReference type="NCBI Taxonomy" id="6339"/>
    <lineage>
        <taxon>Eukaryota</taxon>
        <taxon>Metazoa</taxon>
        <taxon>Ecdysozoa</taxon>
        <taxon>Nematoda</taxon>
        <taxon>Chromadorea</taxon>
        <taxon>Rhabditida</taxon>
        <taxon>Rhabditina</taxon>
        <taxon>Rhabditomorpha</taxon>
        <taxon>Strongyloidea</taxon>
        <taxon>Heligmosomidae</taxon>
        <taxon>Heligmosomoides</taxon>
    </lineage>
</organism>
<dbReference type="Gene3D" id="1.10.10.1450">
    <property type="match status" value="1"/>
</dbReference>
<keyword evidence="3" id="KW-1185">Reference proteome</keyword>
<reference evidence="2 3" key="1">
    <citation type="submission" date="2018-11" db="EMBL/GenBank/DDBJ databases">
        <authorList>
            <consortium name="Pathogen Informatics"/>
        </authorList>
    </citation>
    <scope>NUCLEOTIDE SEQUENCE [LARGE SCALE GENOMIC DNA]</scope>
</reference>
<dbReference type="Proteomes" id="UP000050761">
    <property type="component" value="Unassembled WGS sequence"/>
</dbReference>
<dbReference type="AlphaFoldDB" id="A0A183G6P7"/>
<reference evidence="4" key="2">
    <citation type="submission" date="2019-09" db="UniProtKB">
        <authorList>
            <consortium name="WormBaseParasite"/>
        </authorList>
    </citation>
    <scope>IDENTIFICATION</scope>
</reference>
<accession>A0A3P8EIJ7</accession>
<evidence type="ECO:0000259" key="1">
    <source>
        <dbReference type="Pfam" id="PF17906"/>
    </source>
</evidence>